<evidence type="ECO:0000313" key="5">
    <source>
        <dbReference type="Proteomes" id="UP000676409"/>
    </source>
</evidence>
<dbReference type="Proteomes" id="UP000676409">
    <property type="component" value="Chromosome"/>
</dbReference>
<dbReference type="Gene3D" id="3.40.30.10">
    <property type="entry name" value="Glutaredoxin"/>
    <property type="match status" value="2"/>
</dbReference>
<dbReference type="PANTHER" id="PTHR42852">
    <property type="entry name" value="THIOL:DISULFIDE INTERCHANGE PROTEIN DSBE"/>
    <property type="match status" value="1"/>
</dbReference>
<dbReference type="PROSITE" id="PS51352">
    <property type="entry name" value="THIOREDOXIN_2"/>
    <property type="match status" value="2"/>
</dbReference>
<feature type="domain" description="Thioredoxin" evidence="3">
    <location>
        <begin position="49"/>
        <end position="186"/>
    </location>
</feature>
<proteinExistence type="predicted"/>
<dbReference type="CDD" id="cd02966">
    <property type="entry name" value="TlpA_like_family"/>
    <property type="match status" value="1"/>
</dbReference>
<protein>
    <submittedName>
        <fullName evidence="4">Redoxin domain-containing protein</fullName>
    </submittedName>
</protein>
<feature type="chain" id="PRO_5036779243" evidence="2">
    <location>
        <begin position="20"/>
        <end position="354"/>
    </location>
</feature>
<evidence type="ECO:0000256" key="1">
    <source>
        <dbReference type="SAM" id="MobiDB-lite"/>
    </source>
</evidence>
<reference evidence="4" key="1">
    <citation type="submission" date="2021-04" db="EMBL/GenBank/DDBJ databases">
        <title>The complete genome sequence of Caulobacter sp. S6.</title>
        <authorList>
            <person name="Tang Y."/>
            <person name="Ouyang W."/>
            <person name="Liu Q."/>
            <person name="Huang B."/>
            <person name="Guo Z."/>
            <person name="Lei P."/>
        </authorList>
    </citation>
    <scope>NUCLEOTIDE SEQUENCE</scope>
    <source>
        <strain evidence="4">S6</strain>
    </source>
</reference>
<dbReference type="InterPro" id="IPR013740">
    <property type="entry name" value="Redoxin"/>
</dbReference>
<feature type="region of interest" description="Disordered" evidence="1">
    <location>
        <begin position="25"/>
        <end position="48"/>
    </location>
</feature>
<accession>A0A975FYS9</accession>
<feature type="signal peptide" evidence="2">
    <location>
        <begin position="1"/>
        <end position="19"/>
    </location>
</feature>
<dbReference type="Pfam" id="PF08534">
    <property type="entry name" value="Redoxin"/>
    <property type="match status" value="1"/>
</dbReference>
<evidence type="ECO:0000313" key="4">
    <source>
        <dbReference type="EMBL" id="QUD87666.1"/>
    </source>
</evidence>
<dbReference type="EMBL" id="CP073078">
    <property type="protein sequence ID" value="QUD87666.1"/>
    <property type="molecule type" value="Genomic_DNA"/>
</dbReference>
<feature type="domain" description="Thioredoxin" evidence="3">
    <location>
        <begin position="204"/>
        <end position="353"/>
    </location>
</feature>
<sequence length="354" mass="37625">MTRASLAALLLLCAGCDRHAPPAMQAKPAVAAKADDDSGQGRAEAAGRELLGRPAPALTLTTLDGQRIDLAKAYGEKPVYLKFWATWCVPCRQQMPAFEKDYQDLKDKVTIVAVNTGFNETPEGVAAYRQKLSLTMPVVIDDGRLAQALNLRVTPQHVVVGRDGRILYVGHLEDDKLHQAFAAALAEQGKPGATGAEEAREPVFRVGDQPTGLAATTTAGAPFPLTGANPDGKPRVLVFFSPWCEGYLAQSRPEASKACRRVREEVNAIAPKGQADWLGVASGLWASAKDLSDYQAKPGSAAPLTLDETGRLFRAFDVHDVPTVVLIDAKGRVARKLGPSDAGLAAAVEKLAKG</sequence>
<evidence type="ECO:0000256" key="2">
    <source>
        <dbReference type="SAM" id="SignalP"/>
    </source>
</evidence>
<keyword evidence="2" id="KW-0732">Signal</keyword>
<dbReference type="KEGG" id="caul:KCG34_21890"/>
<dbReference type="AlphaFoldDB" id="A0A975FYS9"/>
<gene>
    <name evidence="4" type="ORF">KCG34_21890</name>
</gene>
<dbReference type="SUPFAM" id="SSF52833">
    <property type="entry name" value="Thioredoxin-like"/>
    <property type="match status" value="2"/>
</dbReference>
<dbReference type="GO" id="GO:0016491">
    <property type="term" value="F:oxidoreductase activity"/>
    <property type="evidence" value="ECO:0007669"/>
    <property type="project" value="InterPro"/>
</dbReference>
<dbReference type="RefSeq" id="WP_211937716.1">
    <property type="nucleotide sequence ID" value="NZ_CP073078.1"/>
</dbReference>
<organism evidence="4 5">
    <name type="scientific">Phenylobacterium montanum</name>
    <dbReference type="NCBI Taxonomy" id="2823693"/>
    <lineage>
        <taxon>Bacteria</taxon>
        <taxon>Pseudomonadati</taxon>
        <taxon>Pseudomonadota</taxon>
        <taxon>Alphaproteobacteria</taxon>
        <taxon>Caulobacterales</taxon>
        <taxon>Caulobacteraceae</taxon>
        <taxon>Phenylobacterium</taxon>
    </lineage>
</organism>
<evidence type="ECO:0000259" key="3">
    <source>
        <dbReference type="PROSITE" id="PS51352"/>
    </source>
</evidence>
<name>A0A975FYS9_9CAUL</name>
<dbReference type="InterPro" id="IPR036249">
    <property type="entry name" value="Thioredoxin-like_sf"/>
</dbReference>
<dbReference type="InterPro" id="IPR050553">
    <property type="entry name" value="Thioredoxin_ResA/DsbE_sf"/>
</dbReference>
<keyword evidence="5" id="KW-1185">Reference proteome</keyword>
<dbReference type="PANTHER" id="PTHR42852:SF13">
    <property type="entry name" value="PROTEIN DIPZ"/>
    <property type="match status" value="1"/>
</dbReference>
<dbReference type="InterPro" id="IPR013766">
    <property type="entry name" value="Thioredoxin_domain"/>
</dbReference>